<organism evidence="2 3">
    <name type="scientific">Parasponia andersonii</name>
    <name type="common">Sponia andersonii</name>
    <dbReference type="NCBI Taxonomy" id="3476"/>
    <lineage>
        <taxon>Eukaryota</taxon>
        <taxon>Viridiplantae</taxon>
        <taxon>Streptophyta</taxon>
        <taxon>Embryophyta</taxon>
        <taxon>Tracheophyta</taxon>
        <taxon>Spermatophyta</taxon>
        <taxon>Magnoliopsida</taxon>
        <taxon>eudicotyledons</taxon>
        <taxon>Gunneridae</taxon>
        <taxon>Pentapetalae</taxon>
        <taxon>rosids</taxon>
        <taxon>fabids</taxon>
        <taxon>Rosales</taxon>
        <taxon>Cannabaceae</taxon>
        <taxon>Parasponia</taxon>
    </lineage>
</organism>
<dbReference type="AlphaFoldDB" id="A0A2P5AME6"/>
<accession>A0A2P5AME6</accession>
<evidence type="ECO:0000313" key="3">
    <source>
        <dbReference type="Proteomes" id="UP000237105"/>
    </source>
</evidence>
<protein>
    <submittedName>
        <fullName evidence="2">Uncharacterized protein</fullName>
    </submittedName>
</protein>
<reference evidence="3" key="1">
    <citation type="submission" date="2016-06" db="EMBL/GenBank/DDBJ databases">
        <title>Parallel loss of symbiosis genes in relatives of nitrogen-fixing non-legume Parasponia.</title>
        <authorList>
            <person name="Van Velzen R."/>
            <person name="Holmer R."/>
            <person name="Bu F."/>
            <person name="Rutten L."/>
            <person name="Van Zeijl A."/>
            <person name="Liu W."/>
            <person name="Santuari L."/>
            <person name="Cao Q."/>
            <person name="Sharma T."/>
            <person name="Shen D."/>
            <person name="Roswanjaya Y."/>
            <person name="Wardhani T."/>
            <person name="Kalhor M.S."/>
            <person name="Jansen J."/>
            <person name="Van den Hoogen J."/>
            <person name="Gungor B."/>
            <person name="Hartog M."/>
            <person name="Hontelez J."/>
            <person name="Verver J."/>
            <person name="Yang W.-C."/>
            <person name="Schijlen E."/>
            <person name="Repin R."/>
            <person name="Schilthuizen M."/>
            <person name="Schranz E."/>
            <person name="Heidstra R."/>
            <person name="Miyata K."/>
            <person name="Fedorova E."/>
            <person name="Kohlen W."/>
            <person name="Bisseling T."/>
            <person name="Smit S."/>
            <person name="Geurts R."/>
        </authorList>
    </citation>
    <scope>NUCLEOTIDE SEQUENCE [LARGE SCALE GENOMIC DNA]</scope>
    <source>
        <strain evidence="3">cv. WU1-14</strain>
    </source>
</reference>
<gene>
    <name evidence="2" type="ORF">PanWU01x14_319020</name>
</gene>
<evidence type="ECO:0000313" key="2">
    <source>
        <dbReference type="EMBL" id="PON37621.1"/>
    </source>
</evidence>
<feature type="compositionally biased region" description="Pro residues" evidence="1">
    <location>
        <begin position="1"/>
        <end position="12"/>
    </location>
</feature>
<dbReference type="EMBL" id="JXTB01000523">
    <property type="protein sequence ID" value="PON37621.1"/>
    <property type="molecule type" value="Genomic_DNA"/>
</dbReference>
<dbReference type="Proteomes" id="UP000237105">
    <property type="component" value="Unassembled WGS sequence"/>
</dbReference>
<keyword evidence="3" id="KW-1185">Reference proteome</keyword>
<name>A0A2P5AME6_PARAD</name>
<feature type="region of interest" description="Disordered" evidence="1">
    <location>
        <begin position="1"/>
        <end position="36"/>
    </location>
</feature>
<evidence type="ECO:0000256" key="1">
    <source>
        <dbReference type="SAM" id="MobiDB-lite"/>
    </source>
</evidence>
<comment type="caution">
    <text evidence="2">The sequence shown here is derived from an EMBL/GenBank/DDBJ whole genome shotgun (WGS) entry which is preliminary data.</text>
</comment>
<proteinExistence type="predicted"/>
<sequence>MGPPPQPGPAHPAPTQSARPSRTAEASDPSSEGFLCRSTNEMCRCPWTSSRAWWGPRALICRWLSSAGDSWGES</sequence>